<dbReference type="RefSeq" id="WP_415866442.1">
    <property type="nucleotide sequence ID" value="NZ_CP134537.1"/>
</dbReference>
<dbReference type="Proteomes" id="UP001302806">
    <property type="component" value="Chromosome"/>
</dbReference>
<organism evidence="1 2">
    <name type="scientific">Thalassobellus suaedae</name>
    <dbReference type="NCBI Taxonomy" id="3074124"/>
    <lineage>
        <taxon>Bacteria</taxon>
        <taxon>Pseudomonadati</taxon>
        <taxon>Bacteroidota</taxon>
        <taxon>Flavobacteriia</taxon>
        <taxon>Flavobacteriales</taxon>
        <taxon>Flavobacteriaceae</taxon>
        <taxon>Thalassobellus</taxon>
    </lineage>
</organism>
<accession>A0ABY9XVV3</accession>
<evidence type="ECO:0008006" key="3">
    <source>
        <dbReference type="Google" id="ProtNLM"/>
    </source>
</evidence>
<proteinExistence type="predicted"/>
<dbReference type="EMBL" id="CP134537">
    <property type="protein sequence ID" value="WNH10093.1"/>
    <property type="molecule type" value="Genomic_DNA"/>
</dbReference>
<sequence>MDWIDVKTKKPLVYKSGNWDGKCSEKVLVKLKDGTAQVADLNEGVLDGFEFSIWYDIKSFELDSEVVAWMPIPE</sequence>
<name>A0ABY9XVV3_9FLAO</name>
<protein>
    <recommendedName>
        <fullName evidence="3">DUF551 domain-containing protein</fullName>
    </recommendedName>
</protein>
<evidence type="ECO:0000313" key="2">
    <source>
        <dbReference type="Proteomes" id="UP001302806"/>
    </source>
</evidence>
<gene>
    <name evidence="1" type="ORF">RHP51_05170</name>
</gene>
<reference evidence="1 2" key="1">
    <citation type="submission" date="2023-09" db="EMBL/GenBank/DDBJ databases">
        <title>Thalassobella suaedae gen. nov., sp. nov., a marine bacterium of the family Flavobacteriaceae isolated from a halophyte Suaeda japonica.</title>
        <authorList>
            <person name="Lee S.Y."/>
            <person name="Hwang C.Y."/>
        </authorList>
    </citation>
    <scope>NUCLEOTIDE SEQUENCE [LARGE SCALE GENOMIC DNA]</scope>
    <source>
        <strain evidence="1 2">HL-DH14</strain>
    </source>
</reference>
<evidence type="ECO:0000313" key="1">
    <source>
        <dbReference type="EMBL" id="WNH10093.1"/>
    </source>
</evidence>